<keyword evidence="2" id="KW-1185">Reference proteome</keyword>
<organism evidence="1 2">
    <name type="scientific">Bacillus oleivorans</name>
    <dbReference type="NCBI Taxonomy" id="1448271"/>
    <lineage>
        <taxon>Bacteria</taxon>
        <taxon>Bacillati</taxon>
        <taxon>Bacillota</taxon>
        <taxon>Bacilli</taxon>
        <taxon>Bacillales</taxon>
        <taxon>Bacillaceae</taxon>
        <taxon>Bacillus</taxon>
    </lineage>
</organism>
<protein>
    <submittedName>
        <fullName evidence="1">Uncharacterized protein</fullName>
    </submittedName>
</protein>
<name>A0A285CR80_9BACI</name>
<dbReference type="Proteomes" id="UP000219546">
    <property type="component" value="Unassembled WGS sequence"/>
</dbReference>
<dbReference type="RefSeq" id="WP_097158335.1">
    <property type="nucleotide sequence ID" value="NZ_JBEPMQ010000002.1"/>
</dbReference>
<accession>A0A285CR80</accession>
<dbReference type="AlphaFoldDB" id="A0A285CR80"/>
<proteinExistence type="predicted"/>
<evidence type="ECO:0000313" key="1">
    <source>
        <dbReference type="EMBL" id="SNX70042.1"/>
    </source>
</evidence>
<evidence type="ECO:0000313" key="2">
    <source>
        <dbReference type="Proteomes" id="UP000219546"/>
    </source>
</evidence>
<reference evidence="1 2" key="1">
    <citation type="submission" date="2017-08" db="EMBL/GenBank/DDBJ databases">
        <authorList>
            <person name="de Groot N.N."/>
        </authorList>
    </citation>
    <scope>NUCLEOTIDE SEQUENCE [LARGE SCALE GENOMIC DNA]</scope>
    <source>
        <strain evidence="1 2">JC228</strain>
    </source>
</reference>
<sequence length="68" mass="7920">MTKLDRKVEIESLRKLLKDQIGWESGKTSLRGFLNDQTGWKRGKNVFEIVSKKDQNGYEEKIGLILPR</sequence>
<gene>
    <name evidence="1" type="ORF">SAMN05877753_103425</name>
</gene>
<dbReference type="EMBL" id="OAOP01000003">
    <property type="protein sequence ID" value="SNX70042.1"/>
    <property type="molecule type" value="Genomic_DNA"/>
</dbReference>